<keyword evidence="14" id="KW-1185">Reference proteome</keyword>
<dbReference type="EMBL" id="BAGZ01000005">
    <property type="protein sequence ID" value="GAB77617.1"/>
    <property type="molecule type" value="Genomic_DNA"/>
</dbReference>
<sequence length="417" mass="44952">MSRPSIPDLLSAPEATFSFEFFPPKSDAAEDALWHAIRRLEPVSPAFVSVTYGAGGSTRDRTVRVTERIAKETTLRPMAHLTCVSSSVDQLREVVGQYAAGGVRDVLALRGDPPGSPGTPWTPHPEGLDHAEDLVRLLRSLGDFTVGVAAFPDKHPESADLDADADVLARKFEAGAEFAVTQFAFDVDSYTRLRDRLAARGWENPIVPGLMPVTSYKQVSRMAELSGTSLPAAVVARLAPLEEEPEALRAEGVQIATELAESLLAEGAPGLHFYTMNRSTATLQVYRNLVGGAPELAVPLQVRPDLLRGGVVASVLRIVHAVDAQDWRAVRECLCERVVAEFPAQGVRIQGAETLMGVIPGAFERLSVERVVYDGGLQAVLWISRDGAGGERVHDALFICLDHVGRIESVVALRPGT</sequence>
<evidence type="ECO:0000256" key="6">
    <source>
        <dbReference type="ARBA" id="ARBA00022827"/>
    </source>
</evidence>
<dbReference type="GO" id="GO:0106312">
    <property type="term" value="F:methylenetetrahydrofolate reductase (NADH) activity"/>
    <property type="evidence" value="ECO:0007669"/>
    <property type="project" value="UniProtKB-EC"/>
</dbReference>
<evidence type="ECO:0000256" key="5">
    <source>
        <dbReference type="ARBA" id="ARBA00022630"/>
    </source>
</evidence>
<dbReference type="GO" id="GO:0035999">
    <property type="term" value="P:tetrahydrofolate interconversion"/>
    <property type="evidence" value="ECO:0007669"/>
    <property type="project" value="UniProtKB-UniPathway"/>
</dbReference>
<dbReference type="SUPFAM" id="SSF54427">
    <property type="entry name" value="NTF2-like"/>
    <property type="match status" value="1"/>
</dbReference>
<protein>
    <recommendedName>
        <fullName evidence="12">Methylenetetrahydrofolate reductase</fullName>
        <ecNumber evidence="12">1.5.1.54</ecNumber>
    </recommendedName>
</protein>
<dbReference type="EC" id="1.5.1.54" evidence="12"/>
<dbReference type="Pfam" id="PF02219">
    <property type="entry name" value="MTHFR"/>
    <property type="match status" value="1"/>
</dbReference>
<evidence type="ECO:0000256" key="2">
    <source>
        <dbReference type="ARBA" id="ARBA00004777"/>
    </source>
</evidence>
<dbReference type="SUPFAM" id="SSF51730">
    <property type="entry name" value="FAD-linked oxidoreductase"/>
    <property type="match status" value="1"/>
</dbReference>
<dbReference type="UniPathway" id="UPA00193"/>
<reference evidence="13 14" key="1">
    <citation type="submission" date="2012-08" db="EMBL/GenBank/DDBJ databases">
        <title>Whole genome shotgun sequence of Austwickia chelonae NBRC 105200.</title>
        <authorList>
            <person name="Yoshida I."/>
            <person name="Hosoyama A."/>
            <person name="Tsuchikane K."/>
            <person name="Katsumata H."/>
            <person name="Ando Y."/>
            <person name="Ohji S."/>
            <person name="Hamada M."/>
            <person name="Tamura T."/>
            <person name="Yamazoe A."/>
            <person name="Yamazaki S."/>
            <person name="Fujita N."/>
        </authorList>
    </citation>
    <scope>NUCLEOTIDE SEQUENCE [LARGE SCALE GENOMIC DNA]</scope>
    <source>
        <strain evidence="13 14">NBRC 105200</strain>
    </source>
</reference>
<dbReference type="AlphaFoldDB" id="K6W716"/>
<keyword evidence="8" id="KW-0520">NAD</keyword>
<dbReference type="InterPro" id="IPR003171">
    <property type="entry name" value="Mehydrof_redctse-like"/>
</dbReference>
<evidence type="ECO:0000313" key="13">
    <source>
        <dbReference type="EMBL" id="GAB77617.1"/>
    </source>
</evidence>
<dbReference type="CDD" id="cd00537">
    <property type="entry name" value="MTHFR"/>
    <property type="match status" value="1"/>
</dbReference>
<comment type="catalytic activity">
    <reaction evidence="11">
        <text>(6S)-5-methyl-5,6,7,8-tetrahydrofolate + NAD(+) = (6R)-5,10-methylene-5,6,7,8-tetrahydrofolate + NADH + H(+)</text>
        <dbReference type="Rhea" id="RHEA:19821"/>
        <dbReference type="ChEBI" id="CHEBI:15378"/>
        <dbReference type="ChEBI" id="CHEBI:15636"/>
        <dbReference type="ChEBI" id="CHEBI:18608"/>
        <dbReference type="ChEBI" id="CHEBI:57540"/>
        <dbReference type="ChEBI" id="CHEBI:57945"/>
        <dbReference type="EC" id="1.5.1.54"/>
    </reaction>
    <physiologicalReaction direction="right-to-left" evidence="11">
        <dbReference type="Rhea" id="RHEA:19823"/>
    </physiologicalReaction>
</comment>
<evidence type="ECO:0000256" key="1">
    <source>
        <dbReference type="ARBA" id="ARBA00001974"/>
    </source>
</evidence>
<dbReference type="OrthoDB" id="9812555at2"/>
<keyword evidence="9" id="KW-0486">Methionine biosynthesis</keyword>
<keyword evidence="5 12" id="KW-0285">Flavoprotein</keyword>
<dbReference type="InterPro" id="IPR029041">
    <property type="entry name" value="FAD-linked_oxidoreductase-like"/>
</dbReference>
<comment type="pathway">
    <text evidence="10">Amino-acid biosynthesis; L-methionine biosynthesis via de novo pathway.</text>
</comment>
<evidence type="ECO:0000256" key="3">
    <source>
        <dbReference type="ARBA" id="ARBA00006743"/>
    </source>
</evidence>
<dbReference type="PANTHER" id="PTHR45754">
    <property type="entry name" value="METHYLENETETRAHYDROFOLATE REDUCTASE"/>
    <property type="match status" value="1"/>
</dbReference>
<evidence type="ECO:0000256" key="8">
    <source>
        <dbReference type="ARBA" id="ARBA00023027"/>
    </source>
</evidence>
<evidence type="ECO:0000256" key="4">
    <source>
        <dbReference type="ARBA" id="ARBA00022605"/>
    </source>
</evidence>
<dbReference type="Proteomes" id="UP000008495">
    <property type="component" value="Unassembled WGS sequence"/>
</dbReference>
<evidence type="ECO:0000313" key="14">
    <source>
        <dbReference type="Proteomes" id="UP000008495"/>
    </source>
</evidence>
<evidence type="ECO:0000256" key="10">
    <source>
        <dbReference type="ARBA" id="ARBA00034478"/>
    </source>
</evidence>
<dbReference type="eggNOG" id="COG0685">
    <property type="taxonomic scope" value="Bacteria"/>
</dbReference>
<comment type="cofactor">
    <cofactor evidence="1 12">
        <name>FAD</name>
        <dbReference type="ChEBI" id="CHEBI:57692"/>
    </cofactor>
</comment>
<organism evidence="13 14">
    <name type="scientific">Austwickia chelonae NBRC 105200</name>
    <dbReference type="NCBI Taxonomy" id="1184607"/>
    <lineage>
        <taxon>Bacteria</taxon>
        <taxon>Bacillati</taxon>
        <taxon>Actinomycetota</taxon>
        <taxon>Actinomycetes</taxon>
        <taxon>Micrococcales</taxon>
        <taxon>Dermatophilaceae</taxon>
        <taxon>Austwickia</taxon>
    </lineage>
</organism>
<dbReference type="Gene3D" id="3.10.450.50">
    <property type="match status" value="1"/>
</dbReference>
<evidence type="ECO:0000256" key="12">
    <source>
        <dbReference type="RuleBase" id="RU003862"/>
    </source>
</evidence>
<dbReference type="PANTHER" id="PTHR45754:SF3">
    <property type="entry name" value="METHYLENETETRAHYDROFOLATE REDUCTASE (NADPH)"/>
    <property type="match status" value="1"/>
</dbReference>
<proteinExistence type="inferred from homology"/>
<dbReference type="InterPro" id="IPR032710">
    <property type="entry name" value="NTF2-like_dom_sf"/>
</dbReference>
<dbReference type="RefSeq" id="WP_006502369.1">
    <property type="nucleotide sequence ID" value="NZ_BAGZ01000005.1"/>
</dbReference>
<gene>
    <name evidence="13" type="primary">metF</name>
    <name evidence="13" type="ORF">AUCHE_05_05320</name>
</gene>
<dbReference type="Gene3D" id="3.20.20.220">
    <property type="match status" value="1"/>
</dbReference>
<keyword evidence="7 12" id="KW-0560">Oxidoreductase</keyword>
<dbReference type="GO" id="GO:0009086">
    <property type="term" value="P:methionine biosynthetic process"/>
    <property type="evidence" value="ECO:0007669"/>
    <property type="project" value="UniProtKB-KW"/>
</dbReference>
<keyword evidence="4" id="KW-0028">Amino-acid biosynthesis</keyword>
<accession>K6W716</accession>
<dbReference type="GO" id="GO:0071949">
    <property type="term" value="F:FAD binding"/>
    <property type="evidence" value="ECO:0007669"/>
    <property type="project" value="TreeGrafter"/>
</dbReference>
<name>K6W716_9MICO</name>
<dbReference type="STRING" id="100225.SAMN05421595_1455"/>
<comment type="caution">
    <text evidence="13">The sequence shown here is derived from an EMBL/GenBank/DDBJ whole genome shotgun (WGS) entry which is preliminary data.</text>
</comment>
<evidence type="ECO:0000256" key="7">
    <source>
        <dbReference type="ARBA" id="ARBA00023002"/>
    </source>
</evidence>
<dbReference type="InterPro" id="IPR004620">
    <property type="entry name" value="MTHF_reductase_bac"/>
</dbReference>
<keyword evidence="6 12" id="KW-0274">FAD</keyword>
<evidence type="ECO:0000256" key="9">
    <source>
        <dbReference type="ARBA" id="ARBA00023167"/>
    </source>
</evidence>
<dbReference type="NCBIfam" id="TIGR00676">
    <property type="entry name" value="fadh2"/>
    <property type="match status" value="1"/>
</dbReference>
<comment type="pathway">
    <text evidence="2 12">One-carbon metabolism; tetrahydrofolate interconversion.</text>
</comment>
<evidence type="ECO:0000256" key="11">
    <source>
        <dbReference type="ARBA" id="ARBA00048628"/>
    </source>
</evidence>
<comment type="similarity">
    <text evidence="3 12">Belongs to the methylenetetrahydrofolate reductase family.</text>
</comment>
<dbReference type="GO" id="GO:0005829">
    <property type="term" value="C:cytosol"/>
    <property type="evidence" value="ECO:0007669"/>
    <property type="project" value="InterPro"/>
</dbReference>